<dbReference type="EMBL" id="PFCP01000006">
    <property type="protein sequence ID" value="PIR69136.1"/>
    <property type="molecule type" value="Genomic_DNA"/>
</dbReference>
<feature type="transmembrane region" description="Helical" evidence="2">
    <location>
        <begin position="10"/>
        <end position="29"/>
    </location>
</feature>
<dbReference type="AlphaFoldDB" id="A0A2J0JIL4"/>
<keyword evidence="2" id="KW-1133">Transmembrane helix</keyword>
<dbReference type="InterPro" id="IPR050570">
    <property type="entry name" value="Cell_wall_metabolism_enzyme"/>
</dbReference>
<organism evidence="4 5">
    <name type="scientific">Candidatus Nomurabacteria bacterium CG10_big_fil_rev_8_21_14_0_10_03_31_7</name>
    <dbReference type="NCBI Taxonomy" id="1974730"/>
    <lineage>
        <taxon>Bacteria</taxon>
        <taxon>Candidatus Nomuraibacteriota</taxon>
    </lineage>
</organism>
<keyword evidence="1" id="KW-0175">Coiled coil</keyword>
<comment type="caution">
    <text evidence="4">The sequence shown here is derived from an EMBL/GenBank/DDBJ whole genome shotgun (WGS) entry which is preliminary data.</text>
</comment>
<dbReference type="Gene3D" id="6.10.250.3150">
    <property type="match status" value="1"/>
</dbReference>
<dbReference type="Gene3D" id="2.70.70.10">
    <property type="entry name" value="Glucose Permease (Domain IIA)"/>
    <property type="match status" value="1"/>
</dbReference>
<evidence type="ECO:0000313" key="5">
    <source>
        <dbReference type="Proteomes" id="UP000228613"/>
    </source>
</evidence>
<dbReference type="GO" id="GO:0004222">
    <property type="term" value="F:metalloendopeptidase activity"/>
    <property type="evidence" value="ECO:0007669"/>
    <property type="project" value="TreeGrafter"/>
</dbReference>
<keyword evidence="2" id="KW-0472">Membrane</keyword>
<dbReference type="InterPro" id="IPR011055">
    <property type="entry name" value="Dup_hybrid_motif"/>
</dbReference>
<feature type="coiled-coil region" evidence="1">
    <location>
        <begin position="35"/>
        <end position="69"/>
    </location>
</feature>
<evidence type="ECO:0000256" key="1">
    <source>
        <dbReference type="SAM" id="Coils"/>
    </source>
</evidence>
<evidence type="ECO:0000256" key="2">
    <source>
        <dbReference type="SAM" id="Phobius"/>
    </source>
</evidence>
<dbReference type="InterPro" id="IPR016047">
    <property type="entry name" value="M23ase_b-sheet_dom"/>
</dbReference>
<dbReference type="PANTHER" id="PTHR21666:SF270">
    <property type="entry name" value="MUREIN HYDROLASE ACTIVATOR ENVC"/>
    <property type="match status" value="1"/>
</dbReference>
<accession>A0A2J0JIL4</accession>
<reference evidence="5" key="1">
    <citation type="submission" date="2017-09" db="EMBL/GenBank/DDBJ databases">
        <title>Depth-based differentiation of microbial function through sediment-hosted aquifers and enrichment of novel symbionts in the deep terrestrial subsurface.</title>
        <authorList>
            <person name="Probst A.J."/>
            <person name="Ladd B."/>
            <person name="Jarett J.K."/>
            <person name="Geller-Mcgrath D.E."/>
            <person name="Sieber C.M.K."/>
            <person name="Emerson J.B."/>
            <person name="Anantharaman K."/>
            <person name="Thomas B.C."/>
            <person name="Malmstrom R."/>
            <person name="Stieglmeier M."/>
            <person name="Klingl A."/>
            <person name="Woyke T."/>
            <person name="Ryan C.M."/>
            <person name="Banfield J.F."/>
        </authorList>
    </citation>
    <scope>NUCLEOTIDE SEQUENCE [LARGE SCALE GENOMIC DNA]</scope>
</reference>
<name>A0A2J0JIL4_9BACT</name>
<feature type="coiled-coil region" evidence="1">
    <location>
        <begin position="168"/>
        <end position="202"/>
    </location>
</feature>
<proteinExistence type="predicted"/>
<evidence type="ECO:0000259" key="3">
    <source>
        <dbReference type="Pfam" id="PF01551"/>
    </source>
</evidence>
<keyword evidence="2" id="KW-0812">Transmembrane</keyword>
<dbReference type="SUPFAM" id="SSF51261">
    <property type="entry name" value="Duplicated hybrid motif"/>
    <property type="match status" value="1"/>
</dbReference>
<dbReference type="Proteomes" id="UP000228613">
    <property type="component" value="Unassembled WGS sequence"/>
</dbReference>
<dbReference type="CDD" id="cd12797">
    <property type="entry name" value="M23_peptidase"/>
    <property type="match status" value="1"/>
</dbReference>
<dbReference type="PANTHER" id="PTHR21666">
    <property type="entry name" value="PEPTIDASE-RELATED"/>
    <property type="match status" value="1"/>
</dbReference>
<gene>
    <name evidence="4" type="ORF">COU48_00180</name>
</gene>
<dbReference type="Pfam" id="PF01551">
    <property type="entry name" value="Peptidase_M23"/>
    <property type="match status" value="1"/>
</dbReference>
<evidence type="ECO:0000313" key="4">
    <source>
        <dbReference type="EMBL" id="PIR69136.1"/>
    </source>
</evidence>
<feature type="domain" description="M23ase beta-sheet core" evidence="3">
    <location>
        <begin position="298"/>
        <end position="392"/>
    </location>
</feature>
<sequence>MKLYHDYKRLYRFVVILFLGILVLIPIIFSNAQTADELNNKIDQKNADINKLEQEIAQYQSQINDLGKHKSSLNSSIQQLDLSRKKLNADISVTQSKIDKTNLKIQELSLNINNKKDIISNNIDAISINIKRINEIEQNDLVETVLSENDFTLIWNDIDNMSTLTDILRETTFKLKEAKSNLEDTRKETTDAKNELLTLKSKLNDQKKIVDQNTLEKKKLLSQTKNSEALYQKLLKDRLAKKEAFEKEVERYESQLKFILNPSLLPQKGILSWPLDNIYVTQLFGITKDSKRLYASGSHSGVDFRASIGTPVKSVADGIVAGVGDTDITCAYASFGKFIFIQHDNGLSTTYGHLSLIKVSKGQRVNRGDIIGYSGNTGHSTGPHLHLTVYAAEAAKMETRPSKACGGRSYTMPIAPTNAYLDPMYYLPSY</sequence>
<protein>
    <recommendedName>
        <fullName evidence="3">M23ase beta-sheet core domain-containing protein</fullName>
    </recommendedName>
</protein>